<evidence type="ECO:0000313" key="1">
    <source>
        <dbReference type="EMBL" id="RRD63225.1"/>
    </source>
</evidence>
<proteinExistence type="predicted"/>
<gene>
    <name evidence="1" type="ORF">EIA08_30485</name>
</gene>
<name>A0A1V2FSG0_ECOLX</name>
<sequence length="196" mass="21539">MTRLAILVTTYILSFSANAVSDMVADMQKTYSKFTTLDNVKYEARGTVQPVWFRYSDNAEETLISGESEHMRLQIMGTAVKEGTSTNSDKALVPTYGLLNVIDGTMYCDEIAKSGCPIHIRVGSNESFTTYGKIGNDATGKVLVLDNAATIRLLKDIKKTAKSDIDNKTIYIEAPFLVAGSKQFKFGLLDTPLKVD</sequence>
<dbReference type="RefSeq" id="WP_072663020.1">
    <property type="nucleotide sequence ID" value="NZ_AP027538.1"/>
</dbReference>
<dbReference type="Proteomes" id="UP000271008">
    <property type="component" value="Unassembled WGS sequence"/>
</dbReference>
<accession>A0A1V2FSG0</accession>
<organism evidence="1 2">
    <name type="scientific">Escherichia coli</name>
    <dbReference type="NCBI Taxonomy" id="562"/>
    <lineage>
        <taxon>Bacteria</taxon>
        <taxon>Pseudomonadati</taxon>
        <taxon>Pseudomonadota</taxon>
        <taxon>Gammaproteobacteria</taxon>
        <taxon>Enterobacterales</taxon>
        <taxon>Enterobacteriaceae</taxon>
        <taxon>Escherichia</taxon>
    </lineage>
</organism>
<dbReference type="EMBL" id="RQTU01000462">
    <property type="protein sequence ID" value="RRD63225.1"/>
    <property type="molecule type" value="Genomic_DNA"/>
</dbReference>
<reference evidence="1 2" key="1">
    <citation type="submission" date="2018-11" db="EMBL/GenBank/DDBJ databases">
        <title>Enterobacteriaceae from Patient.</title>
        <authorList>
            <person name="Shen C."/>
            <person name="Yang Y."/>
            <person name="Tian G."/>
        </authorList>
    </citation>
    <scope>NUCLEOTIDE SEQUENCE [LARGE SCALE GENOMIC DNA]</scope>
    <source>
        <strain evidence="1 2">GBGD28</strain>
    </source>
</reference>
<evidence type="ECO:0000313" key="2">
    <source>
        <dbReference type="Proteomes" id="UP000271008"/>
    </source>
</evidence>
<comment type="caution">
    <text evidence="1">The sequence shown here is derived from an EMBL/GenBank/DDBJ whole genome shotgun (WGS) entry which is preliminary data.</text>
</comment>
<protein>
    <submittedName>
        <fullName evidence="1">Uncharacterized protein</fullName>
    </submittedName>
</protein>
<dbReference type="AlphaFoldDB" id="A0A1V2FSG0"/>